<evidence type="ECO:0000313" key="5">
    <source>
        <dbReference type="Proteomes" id="UP000184517"/>
    </source>
</evidence>
<keyword evidence="5" id="KW-1185">Reference proteome</keyword>
<feature type="binding site" evidence="3">
    <location>
        <position position="30"/>
    </location>
    <ligand>
        <name>a divalent metal cation</name>
        <dbReference type="ChEBI" id="CHEBI:60240"/>
    </ligand>
</feature>
<accession>A0A1M5NM91</accession>
<reference evidence="5" key="1">
    <citation type="submission" date="2016-11" db="EMBL/GenBank/DDBJ databases">
        <authorList>
            <person name="Varghese N."/>
            <person name="Submissions S."/>
        </authorList>
    </citation>
    <scope>NUCLEOTIDE SEQUENCE [LARGE SCALE GENOMIC DNA]</scope>
    <source>
        <strain evidence="5">DSM 16579</strain>
    </source>
</reference>
<dbReference type="EMBL" id="FQVF01000044">
    <property type="protein sequence ID" value="SHG90587.1"/>
    <property type="molecule type" value="Genomic_DNA"/>
</dbReference>
<gene>
    <name evidence="4" type="ORF">SAMN02745753_04680</name>
</gene>
<dbReference type="Proteomes" id="UP000184517">
    <property type="component" value="Unassembled WGS sequence"/>
</dbReference>
<evidence type="ECO:0000256" key="3">
    <source>
        <dbReference type="PIRSR" id="PIRSR607837-1"/>
    </source>
</evidence>
<evidence type="ECO:0000256" key="2">
    <source>
        <dbReference type="ARBA" id="ARBA00022723"/>
    </source>
</evidence>
<dbReference type="GO" id="GO:0046872">
    <property type="term" value="F:metal ion binding"/>
    <property type="evidence" value="ECO:0007669"/>
    <property type="project" value="UniProtKB-KW"/>
</dbReference>
<dbReference type="AlphaFoldDB" id="A0A1M5NM91"/>
<organism evidence="4 5">
    <name type="scientific">Marinomonas polaris DSM 16579</name>
    <dbReference type="NCBI Taxonomy" id="1122206"/>
    <lineage>
        <taxon>Bacteria</taxon>
        <taxon>Pseudomonadati</taxon>
        <taxon>Pseudomonadota</taxon>
        <taxon>Gammaproteobacteria</taxon>
        <taxon>Oceanospirillales</taxon>
        <taxon>Oceanospirillaceae</taxon>
        <taxon>Marinomonas</taxon>
    </lineage>
</organism>
<dbReference type="SUPFAM" id="SSF109854">
    <property type="entry name" value="DinB/YfiT-like putative metalloenzymes"/>
    <property type="match status" value="1"/>
</dbReference>
<dbReference type="InterPro" id="IPR007837">
    <property type="entry name" value="DinB"/>
</dbReference>
<dbReference type="Gene3D" id="1.20.120.450">
    <property type="entry name" value="dinb family like domain"/>
    <property type="match status" value="1"/>
</dbReference>
<evidence type="ECO:0000313" key="4">
    <source>
        <dbReference type="EMBL" id="SHG90587.1"/>
    </source>
</evidence>
<proteinExistence type="inferred from homology"/>
<name>A0A1M5NM91_9GAMM</name>
<evidence type="ECO:0000256" key="1">
    <source>
        <dbReference type="ARBA" id="ARBA00008635"/>
    </source>
</evidence>
<keyword evidence="2 3" id="KW-0479">Metal-binding</keyword>
<comment type="similarity">
    <text evidence="1">Belongs to the DinB family.</text>
</comment>
<dbReference type="Pfam" id="PF05163">
    <property type="entry name" value="DinB"/>
    <property type="match status" value="1"/>
</dbReference>
<dbReference type="InterPro" id="IPR034660">
    <property type="entry name" value="DinB/YfiT-like"/>
</dbReference>
<sequence>MVTFEFVGGGAGEMSLIEIIFHIVNHGTYHRGFVSDMMYQVPSIPPANDYTVFLRDVYRNV</sequence>
<feature type="binding site" evidence="3">
    <location>
        <position position="26"/>
    </location>
    <ligand>
        <name>a divalent metal cation</name>
        <dbReference type="ChEBI" id="CHEBI:60240"/>
    </ligand>
</feature>
<protein>
    <submittedName>
        <fullName evidence="4">DinB family protein</fullName>
    </submittedName>
</protein>